<keyword evidence="7 19" id="KW-0479">Metal-binding</keyword>
<evidence type="ECO:0000256" key="19">
    <source>
        <dbReference type="RuleBase" id="RU366068"/>
    </source>
</evidence>
<dbReference type="PANTHER" id="PTHR10617">
    <property type="entry name" value="ELECTRON TRANSFER FLAVOPROTEIN-UBIQUINONE OXIDOREDUCTASE"/>
    <property type="match status" value="1"/>
</dbReference>
<evidence type="ECO:0000313" key="22">
    <source>
        <dbReference type="Proteomes" id="UP000013776"/>
    </source>
</evidence>
<comment type="cofactor">
    <cofactor evidence="1 19">
        <name>FAD</name>
        <dbReference type="ChEBI" id="CHEBI:57692"/>
    </cofactor>
</comment>
<evidence type="ECO:0000313" key="21">
    <source>
        <dbReference type="EMBL" id="CCG84887.1"/>
    </source>
</evidence>
<comment type="subcellular location">
    <subcellularLocation>
        <location evidence="3">Mitochondrion inner membrane</location>
    </subcellularLocation>
</comment>
<dbReference type="Gene3D" id="3.30.70.20">
    <property type="match status" value="1"/>
</dbReference>
<organism evidence="21 22">
    <name type="scientific">Taphrina deformans (strain PYCC 5710 / ATCC 11124 / CBS 356.35 / IMI 108563 / JCM 9778 / NBRC 8474)</name>
    <name type="common">Peach leaf curl fungus</name>
    <name type="synonym">Lalaria deformans</name>
    <dbReference type="NCBI Taxonomy" id="1097556"/>
    <lineage>
        <taxon>Eukaryota</taxon>
        <taxon>Fungi</taxon>
        <taxon>Dikarya</taxon>
        <taxon>Ascomycota</taxon>
        <taxon>Taphrinomycotina</taxon>
        <taxon>Taphrinomycetes</taxon>
        <taxon>Taphrinales</taxon>
        <taxon>Taphrinaceae</taxon>
        <taxon>Taphrina</taxon>
    </lineage>
</organism>
<keyword evidence="9 19" id="KW-0274">FAD</keyword>
<evidence type="ECO:0000256" key="8">
    <source>
        <dbReference type="ARBA" id="ARBA00022792"/>
    </source>
</evidence>
<keyword evidence="8" id="KW-0999">Mitochondrion inner membrane</keyword>
<dbReference type="SUPFAM" id="SSF54862">
    <property type="entry name" value="4Fe-4S ferredoxins"/>
    <property type="match status" value="1"/>
</dbReference>
<evidence type="ECO:0000256" key="16">
    <source>
        <dbReference type="ARBA" id="ARBA00023128"/>
    </source>
</evidence>
<reference evidence="21 22" key="1">
    <citation type="journal article" date="2013" name="MBio">
        <title>Genome sequencing of the plant pathogen Taphrina deformans, the causal agent of peach leaf curl.</title>
        <authorList>
            <person name="Cisse O.H."/>
            <person name="Almeida J.M.G.C.F."/>
            <person name="Fonseca A."/>
            <person name="Kumar A.A."/>
            <person name="Salojaervi J."/>
            <person name="Overmyer K."/>
            <person name="Hauser P.M."/>
            <person name="Pagni M."/>
        </authorList>
    </citation>
    <scope>NUCLEOTIDE SEQUENCE [LARGE SCALE GENOMIC DNA]</scope>
    <source>
        <strain evidence="22">PYCC 5710 / ATCC 11124 / CBS 356.35 / IMI 108563 / JCM 9778 / NBRC 8474</strain>
    </source>
</reference>
<dbReference type="EMBL" id="CAHR02000335">
    <property type="protein sequence ID" value="CCG84887.1"/>
    <property type="molecule type" value="Genomic_DNA"/>
</dbReference>
<dbReference type="EC" id="1.5.5.1" evidence="19"/>
<evidence type="ECO:0000256" key="17">
    <source>
        <dbReference type="ARBA" id="ARBA00023136"/>
    </source>
</evidence>
<dbReference type="GO" id="GO:0051539">
    <property type="term" value="F:4 iron, 4 sulfur cluster binding"/>
    <property type="evidence" value="ECO:0007669"/>
    <property type="project" value="UniProtKB-UniRule"/>
</dbReference>
<evidence type="ECO:0000256" key="18">
    <source>
        <dbReference type="ARBA" id="ARBA00052682"/>
    </source>
</evidence>
<dbReference type="GO" id="GO:0004174">
    <property type="term" value="F:electron-transferring-flavoprotein dehydrogenase activity"/>
    <property type="evidence" value="ECO:0007669"/>
    <property type="project" value="UniProtKB-UniRule"/>
</dbReference>
<keyword evidence="6 19" id="KW-0285">Flavoprotein</keyword>
<evidence type="ECO:0000256" key="1">
    <source>
        <dbReference type="ARBA" id="ARBA00001974"/>
    </source>
</evidence>
<evidence type="ECO:0000256" key="12">
    <source>
        <dbReference type="ARBA" id="ARBA00023002"/>
    </source>
</evidence>
<keyword evidence="15 19" id="KW-0830">Ubiquinone</keyword>
<dbReference type="Gene3D" id="3.50.50.60">
    <property type="entry name" value="FAD/NAD(P)-binding domain"/>
    <property type="match status" value="1"/>
</dbReference>
<dbReference type="AlphaFoldDB" id="S0BED9"/>
<evidence type="ECO:0000256" key="13">
    <source>
        <dbReference type="ARBA" id="ARBA00023004"/>
    </source>
</evidence>
<evidence type="ECO:0000256" key="7">
    <source>
        <dbReference type="ARBA" id="ARBA00022723"/>
    </source>
</evidence>
<feature type="domain" description="4Fe-4S ferredoxin-type" evidence="20">
    <location>
        <begin position="512"/>
        <end position="541"/>
    </location>
</feature>
<evidence type="ECO:0000256" key="11">
    <source>
        <dbReference type="ARBA" id="ARBA00022982"/>
    </source>
</evidence>
<keyword evidence="22" id="KW-1185">Reference proteome</keyword>
<keyword evidence="14 19" id="KW-0411">Iron-sulfur</keyword>
<evidence type="ECO:0000256" key="2">
    <source>
        <dbReference type="ARBA" id="ARBA00002819"/>
    </source>
</evidence>
<evidence type="ECO:0000256" key="15">
    <source>
        <dbReference type="ARBA" id="ARBA00023075"/>
    </source>
</evidence>
<dbReference type="eggNOG" id="KOG2415">
    <property type="taxonomic scope" value="Eukaryota"/>
</dbReference>
<protein>
    <recommendedName>
        <fullName evidence="19">Electron transfer flavoprotein-ubiquinone oxidoreductase</fullName>
        <shortName evidence="19">ETF-QO</shortName>
        <ecNumber evidence="19">1.5.5.1</ecNumber>
    </recommendedName>
</protein>
<evidence type="ECO:0000259" key="20">
    <source>
        <dbReference type="PROSITE" id="PS51379"/>
    </source>
</evidence>
<dbReference type="Pfam" id="PF21162">
    <property type="entry name" value="ETFQO_UQ-bd"/>
    <property type="match status" value="1"/>
</dbReference>
<comment type="similarity">
    <text evidence="4">Belongs to the ETF-QO/FixC family.</text>
</comment>
<dbReference type="SUPFAM" id="SSF54373">
    <property type="entry name" value="FAD-linked reductases, C-terminal domain"/>
    <property type="match status" value="1"/>
</dbReference>
<dbReference type="GO" id="GO:0005743">
    <property type="term" value="C:mitochondrial inner membrane"/>
    <property type="evidence" value="ECO:0007669"/>
    <property type="project" value="UniProtKB-SubCell"/>
</dbReference>
<dbReference type="InterPro" id="IPR049398">
    <property type="entry name" value="ETF-QO/FixC_UQ-bd"/>
</dbReference>
<evidence type="ECO:0000256" key="5">
    <source>
        <dbReference type="ARBA" id="ARBA00022448"/>
    </source>
</evidence>
<keyword evidence="10" id="KW-0809">Transit peptide</keyword>
<evidence type="ECO:0000256" key="10">
    <source>
        <dbReference type="ARBA" id="ARBA00022946"/>
    </source>
</evidence>
<comment type="cofactor">
    <cofactor evidence="19">
        <name>[4Fe-4S] cluster</name>
        <dbReference type="ChEBI" id="CHEBI:49883"/>
    </cofactor>
    <text evidence="19">Binds 1 [4Fe-4S] cluster.</text>
</comment>
<dbReference type="OrthoDB" id="437331at2759"/>
<evidence type="ECO:0000256" key="3">
    <source>
        <dbReference type="ARBA" id="ARBA00004273"/>
    </source>
</evidence>
<dbReference type="InterPro" id="IPR040156">
    <property type="entry name" value="ETF-QO"/>
</dbReference>
<accession>S0BED9</accession>
<keyword evidence="11 19" id="KW-0249">Electron transport</keyword>
<dbReference type="Pfam" id="PF05187">
    <property type="entry name" value="Fer4_ETF_QO"/>
    <property type="match status" value="1"/>
</dbReference>
<comment type="catalytic activity">
    <reaction evidence="18 19">
        <text>a ubiquinone + reduced [electron-transfer flavoprotein] = a ubiquinol + oxidized [electron-transfer flavoprotein] + H(+)</text>
        <dbReference type="Rhea" id="RHEA:24052"/>
        <dbReference type="Rhea" id="RHEA-COMP:9565"/>
        <dbReference type="Rhea" id="RHEA-COMP:9566"/>
        <dbReference type="Rhea" id="RHEA-COMP:10685"/>
        <dbReference type="Rhea" id="RHEA-COMP:10686"/>
        <dbReference type="ChEBI" id="CHEBI:15378"/>
        <dbReference type="ChEBI" id="CHEBI:16389"/>
        <dbReference type="ChEBI" id="CHEBI:17976"/>
        <dbReference type="ChEBI" id="CHEBI:57692"/>
        <dbReference type="ChEBI" id="CHEBI:58307"/>
        <dbReference type="EC" id="1.5.5.1"/>
    </reaction>
</comment>
<dbReference type="Proteomes" id="UP000013776">
    <property type="component" value="Unassembled WGS sequence"/>
</dbReference>
<evidence type="ECO:0000256" key="14">
    <source>
        <dbReference type="ARBA" id="ARBA00023014"/>
    </source>
</evidence>
<gene>
    <name evidence="21" type="ORF">TAPDE_005439</name>
</gene>
<dbReference type="PANTHER" id="PTHR10617:SF107">
    <property type="entry name" value="ELECTRON TRANSFER FLAVOPROTEIN-UBIQUINONE OXIDOREDUCTASE, MITOCHONDRIAL"/>
    <property type="match status" value="1"/>
</dbReference>
<dbReference type="GO" id="GO:0046872">
    <property type="term" value="F:metal ion binding"/>
    <property type="evidence" value="ECO:0007669"/>
    <property type="project" value="UniProtKB-KW"/>
</dbReference>
<evidence type="ECO:0000256" key="9">
    <source>
        <dbReference type="ARBA" id="ARBA00022827"/>
    </source>
</evidence>
<keyword evidence="5 19" id="KW-0813">Transport</keyword>
<keyword evidence="16" id="KW-0496">Mitochondrion</keyword>
<dbReference type="Gene3D" id="3.30.9.90">
    <property type="match status" value="1"/>
</dbReference>
<dbReference type="VEuPathDB" id="FungiDB:TAPDE_005439"/>
<dbReference type="SUPFAM" id="SSF51905">
    <property type="entry name" value="FAD/NAD(P)-binding domain"/>
    <property type="match status" value="1"/>
</dbReference>
<sequence>MERTTDEVDLCIVGGGPAGLCAAIRFKQLADEAGKDYRVMVLEKSPDMGSHILSGAVIETRALDELLPGWRDGDDLPNAMTAVSGDKMKFLTSTMTIPIPAPPQMHNKGNYIVELSSVTRWLAEKAEAMGIELYPGFGGNEVLYNSDGSVKGVATSDLGMGRDNKPTDEFERGMEFHAKQTLFAEGAHGSLTKSLVKKFDLRKNAQAQTYGLGLKEVWEVTDANFRKGEVSHSLGFPLKNDTYGGGWMYHYGENLVSIGLVVGLDYPNPWLNPYQEFQKMKHHPFYKSVLEGGKCLSYGARALNEGGIQSVPKLVFPGGALIGCSAGFVNVPKIKGTHTAMKSGMLAAEASFAAFDSSEAEGPIQLYSYEENLKKSWIWDELHQVRNIRPSFHNPLGNYGGILYSGIDSILLRGKAPWTLKHPGHDAYQTKTADECEKIEYPRPDGKISFDLLTNLARTGTYHEENIPVHLRVKDWAKHTAASFPKYRGIETRFCPAGVYEYNEDPGSELGVKFNINSQNCIHCKTCDIKVPTQDIDWTIPSVSGGPKYAY</sequence>
<keyword evidence="12 19" id="KW-0560">Oxidoreductase</keyword>
<name>S0BED9_TAPDE</name>
<comment type="caution">
    <text evidence="21">The sequence shown here is derived from an EMBL/GenBank/DDBJ whole genome shotgun (WGS) entry which is preliminary data.</text>
</comment>
<proteinExistence type="inferred from homology"/>
<keyword evidence="13 19" id="KW-0408">Iron</keyword>
<dbReference type="InterPro" id="IPR036188">
    <property type="entry name" value="FAD/NAD-bd_sf"/>
</dbReference>
<dbReference type="Pfam" id="PF13450">
    <property type="entry name" value="NAD_binding_8"/>
    <property type="match status" value="1"/>
</dbReference>
<comment type="function">
    <text evidence="2 19">Accepts electrons from ETF and reduces ubiquinone.</text>
</comment>
<dbReference type="STRING" id="1097556.S0BED9"/>
<dbReference type="InterPro" id="IPR017896">
    <property type="entry name" value="4Fe4S_Fe-S-bd"/>
</dbReference>
<keyword evidence="17" id="KW-0472">Membrane</keyword>
<evidence type="ECO:0000256" key="4">
    <source>
        <dbReference type="ARBA" id="ARBA00006796"/>
    </source>
</evidence>
<dbReference type="FunFam" id="3.30.70.20:FF:000015">
    <property type="entry name" value="Electron transfer flavoprotein-ubiquinone oxidoreductase"/>
    <property type="match status" value="1"/>
</dbReference>
<dbReference type="PROSITE" id="PS51379">
    <property type="entry name" value="4FE4S_FER_2"/>
    <property type="match status" value="1"/>
</dbReference>
<dbReference type="InterPro" id="IPR007859">
    <property type="entry name" value="ETF-QO/FixX_C"/>
</dbReference>
<evidence type="ECO:0000256" key="6">
    <source>
        <dbReference type="ARBA" id="ARBA00022630"/>
    </source>
</evidence>